<evidence type="ECO:0000313" key="2">
    <source>
        <dbReference type="Proteomes" id="UP001595846"/>
    </source>
</evidence>
<keyword evidence="1" id="KW-0808">Transferase</keyword>
<dbReference type="CDD" id="cd03801">
    <property type="entry name" value="GT4_PimA-like"/>
    <property type="match status" value="1"/>
</dbReference>
<organism evidence="1 2">
    <name type="scientific">Halovivax cerinus</name>
    <dbReference type="NCBI Taxonomy" id="1487865"/>
    <lineage>
        <taxon>Archaea</taxon>
        <taxon>Methanobacteriati</taxon>
        <taxon>Methanobacteriota</taxon>
        <taxon>Stenosarchaea group</taxon>
        <taxon>Halobacteria</taxon>
        <taxon>Halobacteriales</taxon>
        <taxon>Natrialbaceae</taxon>
        <taxon>Halovivax</taxon>
    </lineage>
</organism>
<gene>
    <name evidence="1" type="ORF">ACFOUR_13800</name>
</gene>
<keyword evidence="2" id="KW-1185">Reference proteome</keyword>
<keyword evidence="1" id="KW-0328">Glycosyltransferase</keyword>
<reference evidence="1 2" key="1">
    <citation type="journal article" date="2019" name="Int. J. Syst. Evol. Microbiol.">
        <title>The Global Catalogue of Microorganisms (GCM) 10K type strain sequencing project: providing services to taxonomists for standard genome sequencing and annotation.</title>
        <authorList>
            <consortium name="The Broad Institute Genomics Platform"/>
            <consortium name="The Broad Institute Genome Sequencing Center for Infectious Disease"/>
            <person name="Wu L."/>
            <person name="Ma J."/>
        </authorList>
    </citation>
    <scope>NUCLEOTIDE SEQUENCE [LARGE SCALE GENOMIC DNA]</scope>
    <source>
        <strain evidence="1 2">IBRC-M 10256</strain>
    </source>
</reference>
<dbReference type="PANTHER" id="PTHR12526:SF630">
    <property type="entry name" value="GLYCOSYLTRANSFERASE"/>
    <property type="match status" value="1"/>
</dbReference>
<dbReference type="Gene3D" id="3.40.50.2000">
    <property type="entry name" value="Glycogen Phosphorylase B"/>
    <property type="match status" value="2"/>
</dbReference>
<dbReference type="AlphaFoldDB" id="A0ABD5NQX5"/>
<proteinExistence type="predicted"/>
<accession>A0ABD5NQX5</accession>
<dbReference type="GeneID" id="73902056"/>
<dbReference type="GO" id="GO:0016757">
    <property type="term" value="F:glycosyltransferase activity"/>
    <property type="evidence" value="ECO:0007669"/>
    <property type="project" value="UniProtKB-KW"/>
</dbReference>
<dbReference type="PANTHER" id="PTHR12526">
    <property type="entry name" value="GLYCOSYLTRANSFERASE"/>
    <property type="match status" value="1"/>
</dbReference>
<protein>
    <submittedName>
        <fullName evidence="1">Glycosyltransferase family 4 protein</fullName>
        <ecNumber evidence="1">2.4.-.-</ecNumber>
    </submittedName>
</protein>
<comment type="caution">
    <text evidence="1">The sequence shown here is derived from an EMBL/GenBank/DDBJ whole genome shotgun (WGS) entry which is preliminary data.</text>
</comment>
<dbReference type="SUPFAM" id="SSF53756">
    <property type="entry name" value="UDP-Glycosyltransferase/glycogen phosphorylase"/>
    <property type="match status" value="1"/>
</dbReference>
<name>A0ABD5NQX5_9EURY</name>
<dbReference type="EC" id="2.4.-.-" evidence="1"/>
<dbReference type="RefSeq" id="WP_256532948.1">
    <property type="nucleotide sequence ID" value="NZ_CP101824.1"/>
</dbReference>
<dbReference type="Proteomes" id="UP001595846">
    <property type="component" value="Unassembled WGS sequence"/>
</dbReference>
<dbReference type="Pfam" id="PF13692">
    <property type="entry name" value="Glyco_trans_1_4"/>
    <property type="match status" value="1"/>
</dbReference>
<sequence length="306" mass="33793">MRVLNLVTTPRPFFDAQVRILEDCGVECTTLLVPGRENGDARSVTDYLRYYPSVLRRSLDGYDLVHANFGLTAPFALAQPTRPVVCSLWGTDLAGSYGGVSERCVPFCDEVIVMSEPMNDRLSVDATVVPHGIDLTQFSPRPQRAAQAAVGWDPEPYHVLFPYDPERSVKNYPRAERVVERVRATVEEPIALQVVYGVDHAEIPRYMNAADALLVTSRREGSPNTVKEAMACDLPVVSTDVGDVDALLDPVSNSYVCDSTDQLAARLATVLTSDRRSDGSQFVDEYSLEAMATDILSVYRRALDRS</sequence>
<evidence type="ECO:0000313" key="1">
    <source>
        <dbReference type="EMBL" id="MFC3959432.1"/>
    </source>
</evidence>
<dbReference type="EMBL" id="JBHSAQ010000013">
    <property type="protein sequence ID" value="MFC3959432.1"/>
    <property type="molecule type" value="Genomic_DNA"/>
</dbReference>